<evidence type="ECO:0000313" key="2">
    <source>
        <dbReference type="Proteomes" id="UP000814128"/>
    </source>
</evidence>
<gene>
    <name evidence="1" type="ORF">K488DRAFT_49299</name>
</gene>
<evidence type="ECO:0000313" key="1">
    <source>
        <dbReference type="EMBL" id="KAI0032710.1"/>
    </source>
</evidence>
<keyword evidence="2" id="KW-1185">Reference proteome</keyword>
<proteinExistence type="predicted"/>
<comment type="caution">
    <text evidence="1">The sequence shown here is derived from an EMBL/GenBank/DDBJ whole genome shotgun (WGS) entry which is preliminary data.</text>
</comment>
<feature type="non-terminal residue" evidence="1">
    <location>
        <position position="429"/>
    </location>
</feature>
<dbReference type="EMBL" id="MU273538">
    <property type="protein sequence ID" value="KAI0032710.1"/>
    <property type="molecule type" value="Genomic_DNA"/>
</dbReference>
<accession>A0ACB8QM57</accession>
<dbReference type="Proteomes" id="UP000814128">
    <property type="component" value="Unassembled WGS sequence"/>
</dbReference>
<sequence>MEDYVQESQQATQLATQPDLPGPASTYQAIDSNAYATFHPCSAVAGLTRIDLLRNKLRYTVGRGHNNDIRFPGLKISFHHCVLEWDGRDDENAVFTVHDTSTNGTWWQINGERVKKGHTKVLRDGNEVAFGTPMEQANKTEDYRYIFRVLTGNRRTRGINAEYDITHELGKGSFATVMKAVHRPTGRFYAVKIIHGSKIRGNDETKVNAFKREILILESLHHPNICRLKEQFHEDGDENIYLVLELVEGGDLLDFIVTRDGLPENLSKHIARQICEALAYIHSKGITHRDLKPENILLTKDNPPVAKVADFGLAKVVDQLTMLRTMCGTPSYLAPEVVNTPPGGGYDQKVDSFSVGVIVYSMIANSAPFFENDLLEIRQRIAERSVDWNSLRRKGTSPESFDFIKKLLDTNPASRMSLTDALGHPWLIN</sequence>
<reference evidence="1" key="2">
    <citation type="journal article" date="2022" name="New Phytol.">
        <title>Evolutionary transition to the ectomycorrhizal habit in the genomes of a hyperdiverse lineage of mushroom-forming fungi.</title>
        <authorList>
            <person name="Looney B."/>
            <person name="Miyauchi S."/>
            <person name="Morin E."/>
            <person name="Drula E."/>
            <person name="Courty P.E."/>
            <person name="Kohler A."/>
            <person name="Kuo A."/>
            <person name="LaButti K."/>
            <person name="Pangilinan J."/>
            <person name="Lipzen A."/>
            <person name="Riley R."/>
            <person name="Andreopoulos W."/>
            <person name="He G."/>
            <person name="Johnson J."/>
            <person name="Nolan M."/>
            <person name="Tritt A."/>
            <person name="Barry K.W."/>
            <person name="Grigoriev I.V."/>
            <person name="Nagy L.G."/>
            <person name="Hibbett D."/>
            <person name="Henrissat B."/>
            <person name="Matheny P.B."/>
            <person name="Labbe J."/>
            <person name="Martin F.M."/>
        </authorList>
    </citation>
    <scope>NUCLEOTIDE SEQUENCE</scope>
    <source>
        <strain evidence="1">EC-137</strain>
    </source>
</reference>
<organism evidence="1 2">
    <name type="scientific">Vararia minispora EC-137</name>
    <dbReference type="NCBI Taxonomy" id="1314806"/>
    <lineage>
        <taxon>Eukaryota</taxon>
        <taxon>Fungi</taxon>
        <taxon>Dikarya</taxon>
        <taxon>Basidiomycota</taxon>
        <taxon>Agaricomycotina</taxon>
        <taxon>Agaricomycetes</taxon>
        <taxon>Russulales</taxon>
        <taxon>Lachnocladiaceae</taxon>
        <taxon>Vararia</taxon>
    </lineage>
</organism>
<protein>
    <submittedName>
        <fullName evidence="1">Kinase-like domain-containing protein</fullName>
    </submittedName>
</protein>
<reference evidence="1" key="1">
    <citation type="submission" date="2021-02" db="EMBL/GenBank/DDBJ databases">
        <authorList>
            <consortium name="DOE Joint Genome Institute"/>
            <person name="Ahrendt S."/>
            <person name="Looney B.P."/>
            <person name="Miyauchi S."/>
            <person name="Morin E."/>
            <person name="Drula E."/>
            <person name="Courty P.E."/>
            <person name="Chicoki N."/>
            <person name="Fauchery L."/>
            <person name="Kohler A."/>
            <person name="Kuo A."/>
            <person name="Labutti K."/>
            <person name="Pangilinan J."/>
            <person name="Lipzen A."/>
            <person name="Riley R."/>
            <person name="Andreopoulos W."/>
            <person name="He G."/>
            <person name="Johnson J."/>
            <person name="Barry K.W."/>
            <person name="Grigoriev I.V."/>
            <person name="Nagy L."/>
            <person name="Hibbett D."/>
            <person name="Henrissat B."/>
            <person name="Matheny P.B."/>
            <person name="Labbe J."/>
            <person name="Martin F."/>
        </authorList>
    </citation>
    <scope>NUCLEOTIDE SEQUENCE</scope>
    <source>
        <strain evidence="1">EC-137</strain>
    </source>
</reference>
<name>A0ACB8QM57_9AGAM</name>